<dbReference type="Pfam" id="PF26200">
    <property type="entry name" value="Rcat_RNF216"/>
    <property type="match status" value="1"/>
</dbReference>
<dbReference type="InterPro" id="IPR017907">
    <property type="entry name" value="Znf_RING_CS"/>
</dbReference>
<reference evidence="13 14" key="1">
    <citation type="submission" date="2014-04" db="EMBL/GenBank/DDBJ databases">
        <authorList>
            <consortium name="DOE Joint Genome Institute"/>
            <person name="Kuo A."/>
            <person name="Kohler A."/>
            <person name="Costa M.D."/>
            <person name="Nagy L.G."/>
            <person name="Floudas D."/>
            <person name="Copeland A."/>
            <person name="Barry K.W."/>
            <person name="Cichocki N."/>
            <person name="Veneault-Fourrey C."/>
            <person name="LaButti K."/>
            <person name="Lindquist E.A."/>
            <person name="Lipzen A."/>
            <person name="Lundell T."/>
            <person name="Morin E."/>
            <person name="Murat C."/>
            <person name="Sun H."/>
            <person name="Tunlid A."/>
            <person name="Henrissat B."/>
            <person name="Grigoriev I.V."/>
            <person name="Hibbett D.S."/>
            <person name="Martin F."/>
            <person name="Nordberg H.P."/>
            <person name="Cantor M.N."/>
            <person name="Hua S.X."/>
        </authorList>
    </citation>
    <scope>NUCLEOTIDE SEQUENCE [LARGE SCALE GENOMIC DNA]</scope>
    <source>
        <strain evidence="13 14">Marx 270</strain>
    </source>
</reference>
<dbReference type="GO" id="GO:0008270">
    <property type="term" value="F:zinc ion binding"/>
    <property type="evidence" value="ECO:0007669"/>
    <property type="project" value="UniProtKB-KW"/>
</dbReference>
<feature type="zinc finger region" description="C3H1-type" evidence="8">
    <location>
        <begin position="118"/>
        <end position="145"/>
    </location>
</feature>
<keyword evidence="5 8" id="KW-0863">Zinc-finger</keyword>
<evidence type="ECO:0000256" key="7">
    <source>
        <dbReference type="ARBA" id="ARBA00022833"/>
    </source>
</evidence>
<dbReference type="PANTHER" id="PTHR22770:SF13">
    <property type="entry name" value="RING-TYPE DOMAIN-CONTAINING PROTEIN"/>
    <property type="match status" value="1"/>
</dbReference>
<dbReference type="Gene3D" id="1.20.120.1350">
    <property type="entry name" value="Pneumovirus matrix protein 2 (M2), zinc-binding domain"/>
    <property type="match status" value="1"/>
</dbReference>
<dbReference type="OrthoDB" id="1431934at2759"/>
<dbReference type="SUPFAM" id="SSF57850">
    <property type="entry name" value="RING/U-box"/>
    <property type="match status" value="2"/>
</dbReference>
<keyword evidence="3 8" id="KW-0479">Metal-binding</keyword>
<feature type="region of interest" description="Disordered" evidence="9">
    <location>
        <begin position="144"/>
        <end position="171"/>
    </location>
</feature>
<feature type="domain" description="RING-type" evidence="10">
    <location>
        <begin position="745"/>
        <end position="786"/>
    </location>
</feature>
<dbReference type="Gene3D" id="3.30.40.10">
    <property type="entry name" value="Zinc/RING finger domain, C3HC4 (zinc finger)"/>
    <property type="match status" value="1"/>
</dbReference>
<feature type="domain" description="RING-type" evidence="12">
    <location>
        <begin position="741"/>
        <end position="955"/>
    </location>
</feature>
<feature type="domain" description="C3H1-type" evidence="11">
    <location>
        <begin position="64"/>
        <end position="91"/>
    </location>
</feature>
<evidence type="ECO:0000256" key="8">
    <source>
        <dbReference type="PROSITE-ProRule" id="PRU00723"/>
    </source>
</evidence>
<evidence type="ECO:0000256" key="4">
    <source>
        <dbReference type="ARBA" id="ARBA00022737"/>
    </source>
</evidence>
<dbReference type="PROSITE" id="PS51873">
    <property type="entry name" value="TRIAD"/>
    <property type="match status" value="1"/>
</dbReference>
<evidence type="ECO:0000259" key="12">
    <source>
        <dbReference type="PROSITE" id="PS51873"/>
    </source>
</evidence>
<dbReference type="HOGENOM" id="CLU_004235_0_0_1"/>
<evidence type="ECO:0000259" key="11">
    <source>
        <dbReference type="PROSITE" id="PS50103"/>
    </source>
</evidence>
<evidence type="ECO:0000259" key="10">
    <source>
        <dbReference type="PROSITE" id="PS50089"/>
    </source>
</evidence>
<dbReference type="InterPro" id="IPR000571">
    <property type="entry name" value="Znf_CCCH"/>
</dbReference>
<dbReference type="SMART" id="SM00356">
    <property type="entry name" value="ZnF_C3H1"/>
    <property type="match status" value="4"/>
</dbReference>
<feature type="region of interest" description="Disordered" evidence="9">
    <location>
        <begin position="1029"/>
        <end position="1049"/>
    </location>
</feature>
<dbReference type="SMART" id="SM00184">
    <property type="entry name" value="RING"/>
    <property type="match status" value="1"/>
</dbReference>
<dbReference type="PANTHER" id="PTHR22770">
    <property type="entry name" value="UBIQUITIN CONJUGATING ENZYME 7 INTERACTING PROTEIN-RELATED"/>
    <property type="match status" value="1"/>
</dbReference>
<dbReference type="InterPro" id="IPR013083">
    <property type="entry name" value="Znf_RING/FYVE/PHD"/>
</dbReference>
<dbReference type="Proteomes" id="UP000054217">
    <property type="component" value="Unassembled WGS sequence"/>
</dbReference>
<feature type="compositionally biased region" description="Low complexity" evidence="9">
    <location>
        <begin position="147"/>
        <end position="158"/>
    </location>
</feature>
<evidence type="ECO:0000256" key="1">
    <source>
        <dbReference type="ARBA" id="ARBA00004906"/>
    </source>
</evidence>
<dbReference type="AlphaFoldDB" id="A0A0C3KNU6"/>
<gene>
    <name evidence="13" type="ORF">M404DRAFT_839651</name>
</gene>
<dbReference type="GO" id="GO:0097039">
    <property type="term" value="P:protein linear polyubiquitination"/>
    <property type="evidence" value="ECO:0007669"/>
    <property type="project" value="TreeGrafter"/>
</dbReference>
<evidence type="ECO:0000256" key="6">
    <source>
        <dbReference type="ARBA" id="ARBA00022786"/>
    </source>
</evidence>
<dbReference type="InterPro" id="IPR036855">
    <property type="entry name" value="Znf_CCCH_sf"/>
</dbReference>
<feature type="domain" description="C3H1-type" evidence="11">
    <location>
        <begin position="118"/>
        <end position="145"/>
    </location>
</feature>
<dbReference type="Pfam" id="PF14608">
    <property type="entry name" value="zf-CCCH_2"/>
    <property type="match status" value="3"/>
</dbReference>
<dbReference type="InterPro" id="IPR001841">
    <property type="entry name" value="Znf_RING"/>
</dbReference>
<dbReference type="PROSITE" id="PS00518">
    <property type="entry name" value="ZF_RING_1"/>
    <property type="match status" value="1"/>
</dbReference>
<keyword evidence="7 8" id="KW-0862">Zinc</keyword>
<dbReference type="InterPro" id="IPR051628">
    <property type="entry name" value="LUBAC_E3_Ligases"/>
</dbReference>
<feature type="domain" description="C3H1-type" evidence="11">
    <location>
        <begin position="10"/>
        <end position="37"/>
    </location>
</feature>
<dbReference type="GO" id="GO:0000151">
    <property type="term" value="C:ubiquitin ligase complex"/>
    <property type="evidence" value="ECO:0007669"/>
    <property type="project" value="TreeGrafter"/>
</dbReference>
<feature type="zinc finger region" description="C3H1-type" evidence="8">
    <location>
        <begin position="64"/>
        <end position="91"/>
    </location>
</feature>
<reference evidence="14" key="2">
    <citation type="submission" date="2015-01" db="EMBL/GenBank/DDBJ databases">
        <title>Evolutionary Origins and Diversification of the Mycorrhizal Mutualists.</title>
        <authorList>
            <consortium name="DOE Joint Genome Institute"/>
            <consortium name="Mycorrhizal Genomics Consortium"/>
            <person name="Kohler A."/>
            <person name="Kuo A."/>
            <person name="Nagy L.G."/>
            <person name="Floudas D."/>
            <person name="Copeland A."/>
            <person name="Barry K.W."/>
            <person name="Cichocki N."/>
            <person name="Veneault-Fourrey C."/>
            <person name="LaButti K."/>
            <person name="Lindquist E.A."/>
            <person name="Lipzen A."/>
            <person name="Lundell T."/>
            <person name="Morin E."/>
            <person name="Murat C."/>
            <person name="Riley R."/>
            <person name="Ohm R."/>
            <person name="Sun H."/>
            <person name="Tunlid A."/>
            <person name="Henrissat B."/>
            <person name="Grigoriev I.V."/>
            <person name="Hibbett D.S."/>
            <person name="Martin F."/>
        </authorList>
    </citation>
    <scope>NUCLEOTIDE SEQUENCE [LARGE SCALE GENOMIC DNA]</scope>
    <source>
        <strain evidence="14">Marx 270</strain>
    </source>
</reference>
<evidence type="ECO:0000256" key="3">
    <source>
        <dbReference type="ARBA" id="ARBA00022723"/>
    </source>
</evidence>
<dbReference type="InterPro" id="IPR012677">
    <property type="entry name" value="Nucleotide-bd_a/b_plait_sf"/>
</dbReference>
<dbReference type="InterPro" id="IPR002867">
    <property type="entry name" value="IBR_dom"/>
</dbReference>
<sequence>MSMTSRPQTDPSSRLCRYYSAGRCNKGSDCKFPHGNEGSLAPPCESTSTSAIEVVNSLATHSRDERRKPCHYWKAGNCKKGSDCKFLHESESPLPSNRGVTSTSAAEVVSTHGTLSQDERPSPCRYWKAGGCKKGSDCKFPHVNHDSTASHSESASTSIGETTRNRNKNSIARDTKALNSAGLECDGVLGVQARTCPDGSRAPSDTSPQPRWSHSVCRLWKAGTCTRGDNCWYLHADDIPTDSEAAQKEATETIGRVVQGSIVTYRAGLDIAGVISGFESCTLRVKNIPVDAKEDEVCALVTQQGVDASRFHLVGIKSGGGGKVEAEIMTDERLGRILSTELNGTIFKDNELEVEVSAPNTLEGMAASSVRDPTVLTLSWHSPAVRYAVTYVDAAAAQAKVRELNGHTYNHRRIKVQMNNEASGPLAPRTVIINNLPPETDDAEVVTFSGSSAVKQLKSTPVLSVDQVEGRLRGLVPFTVRGGFRSIDSSSIPDPNGFLSVRARFHSRDDALVAHRYLEGIRYGKQVGMWLRVPHPMDFTISLDPEQYSAQKPQWDALIGGLGDPTACMLNIYKHGTTVRIRLSGSQNDAVGALKVKVENLARGETVQGWHRTLAHPKNKFSKQVLVETGAYMRVDWKTQVLKVYGSATSTERARKMISEELDRLSSADFTTTVPKPAVRSLINEGGLAQLKETFGEDAVKFDITSKRITVSGGEEARLALDSIVRTAMRNNQKHSTASQTETACPICLDDISIPFNLGCGHAYCVTCLRHFLLSALEASEFPLRCLGNDGRCNIPIPIPSIKRFLPPASFNRLLEAAFTFYLTRHPNEFKYCKTPDCTQIYRSTGSEVQVTLRCPSCFSVTCSSCGESHDGLQCAEVRRRQAEEEERQNSTWVAAQGGRVKRCPQCSVLIEKLEGCNHMTCNCGAHICWRCMGIFTRDTIYTHMREAHQGIYDNEPQLFQGIDILEQHQLMQQIQQERDREEQRIRHQLMQRIQQERDREERRIRVRLEAERARLVQQREELLRRVQEQEQEQEQEQARSRGGGCLIM</sequence>
<dbReference type="InterPro" id="IPR035979">
    <property type="entry name" value="RBD_domain_sf"/>
</dbReference>
<evidence type="ECO:0000256" key="2">
    <source>
        <dbReference type="ARBA" id="ARBA00022679"/>
    </source>
</evidence>
<dbReference type="Pfam" id="PF00097">
    <property type="entry name" value="zf-C3HC4"/>
    <property type="match status" value="1"/>
</dbReference>
<dbReference type="Pfam" id="PF01485">
    <property type="entry name" value="IBR"/>
    <property type="match status" value="1"/>
</dbReference>
<evidence type="ECO:0000256" key="9">
    <source>
        <dbReference type="SAM" id="MobiDB-lite"/>
    </source>
</evidence>
<name>A0A0C3KNU6_PISTI</name>
<dbReference type="Gene3D" id="3.30.1370.210">
    <property type="match status" value="1"/>
</dbReference>
<keyword evidence="6" id="KW-0833">Ubl conjugation pathway</keyword>
<feature type="domain" description="C3H1-type" evidence="11">
    <location>
        <begin position="211"/>
        <end position="238"/>
    </location>
</feature>
<dbReference type="GO" id="GO:0003676">
    <property type="term" value="F:nucleic acid binding"/>
    <property type="evidence" value="ECO:0007669"/>
    <property type="project" value="InterPro"/>
</dbReference>
<dbReference type="Gene3D" id="4.10.1000.10">
    <property type="entry name" value="Zinc finger, CCCH-type"/>
    <property type="match status" value="1"/>
</dbReference>
<comment type="pathway">
    <text evidence="1">Protein modification; protein ubiquitination.</text>
</comment>
<evidence type="ECO:0000256" key="5">
    <source>
        <dbReference type="ARBA" id="ARBA00022771"/>
    </source>
</evidence>
<dbReference type="InterPro" id="IPR044066">
    <property type="entry name" value="TRIAD_supradom"/>
</dbReference>
<dbReference type="PROSITE" id="PS50089">
    <property type="entry name" value="ZF_RING_2"/>
    <property type="match status" value="1"/>
</dbReference>
<dbReference type="Gene3D" id="1.20.120.1750">
    <property type="match status" value="1"/>
</dbReference>
<keyword evidence="4" id="KW-0677">Repeat</keyword>
<dbReference type="GO" id="GO:0043130">
    <property type="term" value="F:ubiquitin binding"/>
    <property type="evidence" value="ECO:0007669"/>
    <property type="project" value="TreeGrafter"/>
</dbReference>
<dbReference type="Pfam" id="PF00642">
    <property type="entry name" value="zf-CCCH"/>
    <property type="match status" value="1"/>
</dbReference>
<keyword evidence="2" id="KW-0808">Transferase</keyword>
<dbReference type="InterPro" id="IPR018957">
    <property type="entry name" value="Znf_C3HC4_RING-type"/>
</dbReference>
<protein>
    <submittedName>
        <fullName evidence="13">Uncharacterized protein</fullName>
    </submittedName>
</protein>
<dbReference type="EMBL" id="KN831950">
    <property type="protein sequence ID" value="KIO11282.1"/>
    <property type="molecule type" value="Genomic_DNA"/>
</dbReference>
<dbReference type="InParanoid" id="A0A0C3KNU6"/>
<dbReference type="GO" id="GO:0004842">
    <property type="term" value="F:ubiquitin-protein transferase activity"/>
    <property type="evidence" value="ECO:0007669"/>
    <property type="project" value="TreeGrafter"/>
</dbReference>
<dbReference type="PROSITE" id="PS50103">
    <property type="entry name" value="ZF_C3H1"/>
    <property type="match status" value="4"/>
</dbReference>
<dbReference type="CDD" id="cd20335">
    <property type="entry name" value="BRcat_RBR"/>
    <property type="match status" value="1"/>
</dbReference>
<evidence type="ECO:0000313" key="13">
    <source>
        <dbReference type="EMBL" id="KIO11282.1"/>
    </source>
</evidence>
<keyword evidence="14" id="KW-1185">Reference proteome</keyword>
<dbReference type="GO" id="GO:0043161">
    <property type="term" value="P:proteasome-mediated ubiquitin-dependent protein catabolic process"/>
    <property type="evidence" value="ECO:0007669"/>
    <property type="project" value="TreeGrafter"/>
</dbReference>
<accession>A0A0C3KNU6</accession>
<dbReference type="SUPFAM" id="SSF90229">
    <property type="entry name" value="CCCH zinc finger"/>
    <property type="match status" value="3"/>
</dbReference>
<evidence type="ECO:0000313" key="14">
    <source>
        <dbReference type="Proteomes" id="UP000054217"/>
    </source>
</evidence>
<feature type="zinc finger region" description="C3H1-type" evidence="8">
    <location>
        <begin position="10"/>
        <end position="37"/>
    </location>
</feature>
<dbReference type="STRING" id="870435.A0A0C3KNU6"/>
<dbReference type="SMART" id="SM00647">
    <property type="entry name" value="IBR"/>
    <property type="match status" value="2"/>
</dbReference>
<dbReference type="Gene3D" id="3.30.70.330">
    <property type="match status" value="1"/>
</dbReference>
<dbReference type="SUPFAM" id="SSF54928">
    <property type="entry name" value="RNA-binding domain, RBD"/>
    <property type="match status" value="1"/>
</dbReference>
<proteinExistence type="predicted"/>
<feature type="zinc finger region" description="C3H1-type" evidence="8">
    <location>
        <begin position="211"/>
        <end position="238"/>
    </location>
</feature>
<organism evidence="13 14">
    <name type="scientific">Pisolithus tinctorius Marx 270</name>
    <dbReference type="NCBI Taxonomy" id="870435"/>
    <lineage>
        <taxon>Eukaryota</taxon>
        <taxon>Fungi</taxon>
        <taxon>Dikarya</taxon>
        <taxon>Basidiomycota</taxon>
        <taxon>Agaricomycotina</taxon>
        <taxon>Agaricomycetes</taxon>
        <taxon>Agaricomycetidae</taxon>
        <taxon>Boletales</taxon>
        <taxon>Sclerodermatineae</taxon>
        <taxon>Pisolithaceae</taxon>
        <taxon>Pisolithus</taxon>
    </lineage>
</organism>